<organism evidence="12 13">
    <name type="scientific">Rehmannia glutinosa</name>
    <name type="common">Chinese foxglove</name>
    <dbReference type="NCBI Taxonomy" id="99300"/>
    <lineage>
        <taxon>Eukaryota</taxon>
        <taxon>Viridiplantae</taxon>
        <taxon>Streptophyta</taxon>
        <taxon>Embryophyta</taxon>
        <taxon>Tracheophyta</taxon>
        <taxon>Spermatophyta</taxon>
        <taxon>Magnoliopsida</taxon>
        <taxon>eudicotyledons</taxon>
        <taxon>Gunneridae</taxon>
        <taxon>Pentapetalae</taxon>
        <taxon>asterids</taxon>
        <taxon>lamiids</taxon>
        <taxon>Lamiales</taxon>
        <taxon>Orobanchaceae</taxon>
        <taxon>Rehmannieae</taxon>
        <taxon>Rehmannia</taxon>
    </lineage>
</organism>
<comment type="function">
    <text evidence="10">Protein associated with the U5 snRNP, during its maturation and its post-splicing recycling and which is required for spliceosomal tri-snRNP complex assembly in the nucleus. Has a molecular sequestering activity and transiently hinders SNRNP200 binding sites for constitutive splicing factors that intervene later during the assembly of the spliceosome and splicing. Together with its molecular sequestering activity, may also function as a molecular adapter and placeholder, coordinating the assembly of the U5 snRNP and its association with the U4/U6 di-snRNP.</text>
</comment>
<keyword evidence="5" id="KW-0507">mRNA processing</keyword>
<feature type="compositionally biased region" description="Polar residues" evidence="11">
    <location>
        <begin position="383"/>
        <end position="393"/>
    </location>
</feature>
<feature type="compositionally biased region" description="Basic and acidic residues" evidence="11">
    <location>
        <begin position="38"/>
        <end position="48"/>
    </location>
</feature>
<evidence type="ECO:0000256" key="10">
    <source>
        <dbReference type="ARBA" id="ARBA00045970"/>
    </source>
</evidence>
<evidence type="ECO:0000256" key="9">
    <source>
        <dbReference type="ARBA" id="ARBA00035304"/>
    </source>
</evidence>
<dbReference type="Proteomes" id="UP001318860">
    <property type="component" value="Unassembled WGS sequence"/>
</dbReference>
<feature type="compositionally biased region" description="Basic and acidic residues" evidence="11">
    <location>
        <begin position="412"/>
        <end position="422"/>
    </location>
</feature>
<keyword evidence="6" id="KW-0747">Spliceosome</keyword>
<evidence type="ECO:0000256" key="6">
    <source>
        <dbReference type="ARBA" id="ARBA00022728"/>
    </source>
</evidence>
<evidence type="ECO:0000256" key="5">
    <source>
        <dbReference type="ARBA" id="ARBA00022664"/>
    </source>
</evidence>
<accession>A0ABR0WJP0</accession>
<evidence type="ECO:0000256" key="2">
    <source>
        <dbReference type="ARBA" id="ARBA00004496"/>
    </source>
</evidence>
<evidence type="ECO:0000256" key="8">
    <source>
        <dbReference type="ARBA" id="ARBA00023242"/>
    </source>
</evidence>
<gene>
    <name evidence="12" type="ORF">DH2020_020448</name>
</gene>
<evidence type="ECO:0000256" key="4">
    <source>
        <dbReference type="ARBA" id="ARBA00022490"/>
    </source>
</evidence>
<protein>
    <recommendedName>
        <fullName evidence="9">U5 small nuclear ribonucleoprotein TSSC4</fullName>
    </recommendedName>
</protein>
<keyword evidence="8" id="KW-0539">Nucleus</keyword>
<evidence type="ECO:0000256" key="7">
    <source>
        <dbReference type="ARBA" id="ARBA00023187"/>
    </source>
</evidence>
<feature type="region of interest" description="Disordered" evidence="11">
    <location>
        <begin position="206"/>
        <end position="310"/>
    </location>
</feature>
<dbReference type="PANTHER" id="PTHR13445:SF3">
    <property type="entry name" value="U5 SMALL NUCLEAR RIBONUCLEOPROTEIN TSSC4"/>
    <property type="match status" value="1"/>
</dbReference>
<keyword evidence="13" id="KW-1185">Reference proteome</keyword>
<dbReference type="InterPro" id="IPR029338">
    <property type="entry name" value="TSSC4"/>
</dbReference>
<proteinExistence type="inferred from homology"/>
<reference evidence="12 13" key="1">
    <citation type="journal article" date="2021" name="Comput. Struct. Biotechnol. J.">
        <title>De novo genome assembly of the potent medicinal plant Rehmannia glutinosa using nanopore technology.</title>
        <authorList>
            <person name="Ma L."/>
            <person name="Dong C."/>
            <person name="Song C."/>
            <person name="Wang X."/>
            <person name="Zheng X."/>
            <person name="Niu Y."/>
            <person name="Chen S."/>
            <person name="Feng W."/>
        </authorList>
    </citation>
    <scope>NUCLEOTIDE SEQUENCE [LARGE SCALE GENOMIC DNA]</scope>
    <source>
        <strain evidence="12">DH-2019</strain>
    </source>
</reference>
<evidence type="ECO:0000313" key="12">
    <source>
        <dbReference type="EMBL" id="KAK6146579.1"/>
    </source>
</evidence>
<feature type="region of interest" description="Disordered" evidence="11">
    <location>
        <begin position="1"/>
        <end position="121"/>
    </location>
</feature>
<keyword evidence="4" id="KW-0963">Cytoplasm</keyword>
<evidence type="ECO:0000256" key="11">
    <source>
        <dbReference type="SAM" id="MobiDB-lite"/>
    </source>
</evidence>
<evidence type="ECO:0000256" key="1">
    <source>
        <dbReference type="ARBA" id="ARBA00004123"/>
    </source>
</evidence>
<sequence length="443" mass="49933">MEDSFRVRADKVFGGLGGNTASSVGVSPSLWCLGDEEIERREWNRNKEDVEEGEGGGESGPSVVRNQLDSDLQDLSDYQEEEEEEEEEEEDEEIDGGKRKRRRNNTSIAETSVDEYLDVQSNIGRDCTLDYEEEEDEYDKVAVGAEQTGDRMYMRDVKYAEYGIHELNEYGELPNTFQAVVRDPRANHTAAKIRLKEDAEAAGNFDTLQLSDNSKATNAGTEDIKKGEVDGDNPKPILKKRENLMDSRSQKRVRFTFDPKSNTQTHEDHQTSGAIDLASEPSSKDDAVPEHASDLSQYSSGVPDYLRNPSKYTRYTFDSSDDMDDQSNREAYTDFFDFLRKRNTDSSSDDNTSVETLNSVVFIPKKKLEEDSMAKSESERNTGDNLKNKSWSVGITAEDSQESEISAMEVDEPCRAVDEGRSSGRTGRRYRARTNVDVDDNSN</sequence>
<dbReference type="EMBL" id="JABTTQ020000011">
    <property type="protein sequence ID" value="KAK6146579.1"/>
    <property type="molecule type" value="Genomic_DNA"/>
</dbReference>
<feature type="compositionally biased region" description="Basic and acidic residues" evidence="11">
    <location>
        <begin position="366"/>
        <end position="382"/>
    </location>
</feature>
<dbReference type="PANTHER" id="PTHR13445">
    <property type="entry name" value="TUMOR SUPPRESSING SUBTRANSFERABLE CANDIDATE 4 TSSC4"/>
    <property type="match status" value="1"/>
</dbReference>
<comment type="subcellular location">
    <subcellularLocation>
        <location evidence="2">Cytoplasm</location>
    </subcellularLocation>
    <subcellularLocation>
        <location evidence="1">Nucleus</location>
    </subcellularLocation>
</comment>
<feature type="compositionally biased region" description="Basic and acidic residues" evidence="11">
    <location>
        <begin position="282"/>
        <end position="293"/>
    </location>
</feature>
<feature type="compositionally biased region" description="Acidic residues" evidence="11">
    <location>
        <begin position="71"/>
        <end position="94"/>
    </location>
</feature>
<feature type="compositionally biased region" description="Basic and acidic residues" evidence="11">
    <location>
        <begin position="1"/>
        <end position="11"/>
    </location>
</feature>
<name>A0ABR0WJP0_REHGL</name>
<feature type="compositionally biased region" description="Basic and acidic residues" evidence="11">
    <location>
        <begin position="222"/>
        <end position="249"/>
    </location>
</feature>
<evidence type="ECO:0000313" key="13">
    <source>
        <dbReference type="Proteomes" id="UP001318860"/>
    </source>
</evidence>
<feature type="compositionally biased region" description="Polar residues" evidence="11">
    <location>
        <begin position="206"/>
        <end position="220"/>
    </location>
</feature>
<evidence type="ECO:0000256" key="3">
    <source>
        <dbReference type="ARBA" id="ARBA00010362"/>
    </source>
</evidence>
<dbReference type="Pfam" id="PF15264">
    <property type="entry name" value="TSSC4"/>
    <property type="match status" value="1"/>
</dbReference>
<comment type="caution">
    <text evidence="12">The sequence shown here is derived from an EMBL/GenBank/DDBJ whole genome shotgun (WGS) entry which is preliminary data.</text>
</comment>
<feature type="region of interest" description="Disordered" evidence="11">
    <location>
        <begin position="366"/>
        <end position="443"/>
    </location>
</feature>
<comment type="similarity">
    <text evidence="3">Belongs to the TSSC4 family.</text>
</comment>
<keyword evidence="7" id="KW-0508">mRNA splicing</keyword>